<name>A0A1L9X6G0_ASPA1</name>
<dbReference type="RefSeq" id="XP_020060351.1">
    <property type="nucleotide sequence ID" value="XM_020200623.1"/>
</dbReference>
<dbReference type="OrthoDB" id="4525710at2759"/>
<dbReference type="InterPro" id="IPR008775">
    <property type="entry name" value="Phytyl_CoA_dOase-like"/>
</dbReference>
<dbReference type="EMBL" id="KV878971">
    <property type="protein sequence ID" value="OJK04012.1"/>
    <property type="molecule type" value="Genomic_DNA"/>
</dbReference>
<dbReference type="PANTHER" id="PTHR40128">
    <property type="entry name" value="EXPRESSED PROTEIN"/>
    <property type="match status" value="1"/>
</dbReference>
<proteinExistence type="predicted"/>
<dbReference type="Pfam" id="PF11951">
    <property type="entry name" value="Fungal_trans_2"/>
    <property type="match status" value="1"/>
</dbReference>
<keyword evidence="2" id="KW-1185">Reference proteome</keyword>
<dbReference type="AlphaFoldDB" id="A0A1L9X6G0"/>
<evidence type="ECO:0000313" key="1">
    <source>
        <dbReference type="EMBL" id="OJK04012.1"/>
    </source>
</evidence>
<dbReference type="InterPro" id="IPR021858">
    <property type="entry name" value="Fun_TF"/>
</dbReference>
<dbReference type="GeneID" id="30974437"/>
<dbReference type="SUPFAM" id="SSF51197">
    <property type="entry name" value="Clavaminate synthase-like"/>
    <property type="match status" value="1"/>
</dbReference>
<dbReference type="Gene3D" id="2.60.120.620">
    <property type="entry name" value="q2cbj1_9rhob like domain"/>
    <property type="match status" value="1"/>
</dbReference>
<dbReference type="Pfam" id="PF05721">
    <property type="entry name" value="PhyH"/>
    <property type="match status" value="1"/>
</dbReference>
<gene>
    <name evidence="1" type="ORF">ASPACDRAFT_39626</name>
</gene>
<reference evidence="2" key="1">
    <citation type="journal article" date="2017" name="Genome Biol.">
        <title>Comparative genomics reveals high biological diversity and specific adaptations in the industrially and medically important fungal genus Aspergillus.</title>
        <authorList>
            <person name="de Vries R.P."/>
            <person name="Riley R."/>
            <person name="Wiebenga A."/>
            <person name="Aguilar-Osorio G."/>
            <person name="Amillis S."/>
            <person name="Uchima C.A."/>
            <person name="Anderluh G."/>
            <person name="Asadollahi M."/>
            <person name="Askin M."/>
            <person name="Barry K."/>
            <person name="Battaglia E."/>
            <person name="Bayram O."/>
            <person name="Benocci T."/>
            <person name="Braus-Stromeyer S.A."/>
            <person name="Caldana C."/>
            <person name="Canovas D."/>
            <person name="Cerqueira G.C."/>
            <person name="Chen F."/>
            <person name="Chen W."/>
            <person name="Choi C."/>
            <person name="Clum A."/>
            <person name="Dos Santos R.A."/>
            <person name="Damasio A.R."/>
            <person name="Diallinas G."/>
            <person name="Emri T."/>
            <person name="Fekete E."/>
            <person name="Flipphi M."/>
            <person name="Freyberg S."/>
            <person name="Gallo A."/>
            <person name="Gournas C."/>
            <person name="Habgood R."/>
            <person name="Hainaut M."/>
            <person name="Harispe M.L."/>
            <person name="Henrissat B."/>
            <person name="Hilden K.S."/>
            <person name="Hope R."/>
            <person name="Hossain A."/>
            <person name="Karabika E."/>
            <person name="Karaffa L."/>
            <person name="Karanyi Z."/>
            <person name="Krasevec N."/>
            <person name="Kuo A."/>
            <person name="Kusch H."/>
            <person name="LaButti K."/>
            <person name="Lagendijk E.L."/>
            <person name="Lapidus A."/>
            <person name="Levasseur A."/>
            <person name="Lindquist E."/>
            <person name="Lipzen A."/>
            <person name="Logrieco A.F."/>
            <person name="MacCabe A."/>
            <person name="Maekelae M.R."/>
            <person name="Malavazi I."/>
            <person name="Melin P."/>
            <person name="Meyer V."/>
            <person name="Mielnichuk N."/>
            <person name="Miskei M."/>
            <person name="Molnar A.P."/>
            <person name="Mule G."/>
            <person name="Ngan C.Y."/>
            <person name="Orejas M."/>
            <person name="Orosz E."/>
            <person name="Ouedraogo J.P."/>
            <person name="Overkamp K.M."/>
            <person name="Park H.-S."/>
            <person name="Perrone G."/>
            <person name="Piumi F."/>
            <person name="Punt P.J."/>
            <person name="Ram A.F."/>
            <person name="Ramon A."/>
            <person name="Rauscher S."/>
            <person name="Record E."/>
            <person name="Riano-Pachon D.M."/>
            <person name="Robert V."/>
            <person name="Roehrig J."/>
            <person name="Ruller R."/>
            <person name="Salamov A."/>
            <person name="Salih N.S."/>
            <person name="Samson R.A."/>
            <person name="Sandor E."/>
            <person name="Sanguinetti M."/>
            <person name="Schuetze T."/>
            <person name="Sepcic K."/>
            <person name="Shelest E."/>
            <person name="Sherlock G."/>
            <person name="Sophianopoulou V."/>
            <person name="Squina F.M."/>
            <person name="Sun H."/>
            <person name="Susca A."/>
            <person name="Todd R.B."/>
            <person name="Tsang A."/>
            <person name="Unkles S.E."/>
            <person name="van de Wiele N."/>
            <person name="van Rossen-Uffink D."/>
            <person name="Oliveira J.V."/>
            <person name="Vesth T.C."/>
            <person name="Visser J."/>
            <person name="Yu J.-H."/>
            <person name="Zhou M."/>
            <person name="Andersen M.R."/>
            <person name="Archer D.B."/>
            <person name="Baker S.E."/>
            <person name="Benoit I."/>
            <person name="Brakhage A.A."/>
            <person name="Braus G.H."/>
            <person name="Fischer R."/>
            <person name="Frisvad J.C."/>
            <person name="Goldman G.H."/>
            <person name="Houbraken J."/>
            <person name="Oakley B."/>
            <person name="Pocsi I."/>
            <person name="Scazzocchio C."/>
            <person name="Seiboth B."/>
            <person name="vanKuyk P.A."/>
            <person name="Wortman J."/>
            <person name="Dyer P.S."/>
            <person name="Grigoriev I.V."/>
        </authorList>
    </citation>
    <scope>NUCLEOTIDE SEQUENCE [LARGE SCALE GENOMIC DNA]</scope>
    <source>
        <strain evidence="2">ATCC 16872 / CBS 172.66 / WB 5094</strain>
    </source>
</reference>
<dbReference type="PANTHER" id="PTHR40128:SF1">
    <property type="entry name" value="PHYTANOYL-COA HYDROXYLASE"/>
    <property type="match status" value="1"/>
</dbReference>
<evidence type="ECO:0000313" key="2">
    <source>
        <dbReference type="Proteomes" id="UP000184546"/>
    </source>
</evidence>
<dbReference type="STRING" id="690307.A0A1L9X6G0"/>
<dbReference type="VEuPathDB" id="FungiDB:ASPACDRAFT_39626"/>
<evidence type="ECO:0008006" key="3">
    <source>
        <dbReference type="Google" id="ProtNLM"/>
    </source>
</evidence>
<organism evidence="1 2">
    <name type="scientific">Aspergillus aculeatus (strain ATCC 16872 / CBS 172.66 / WB 5094)</name>
    <dbReference type="NCBI Taxonomy" id="690307"/>
    <lineage>
        <taxon>Eukaryota</taxon>
        <taxon>Fungi</taxon>
        <taxon>Dikarya</taxon>
        <taxon>Ascomycota</taxon>
        <taxon>Pezizomycotina</taxon>
        <taxon>Eurotiomycetes</taxon>
        <taxon>Eurotiomycetidae</taxon>
        <taxon>Eurotiales</taxon>
        <taxon>Aspergillaceae</taxon>
        <taxon>Aspergillus</taxon>
        <taxon>Aspergillus subgen. Circumdati</taxon>
    </lineage>
</organism>
<sequence>MAYTERPSSKSFDPHSHAAIELPQGLAQNGGRIDVGNLGLLRPSAPWLPLDELRRRFEEDGYLFVKGLLPCEDVLDARENYFKAYANTSLLQPGSSPRDGIFNSASHPDLHKGIGGQGLPADPVEAKILIDAHSDSKYRAFVEHPALTQFIRLLMGWKQHVLLDRTMLRHNVPFGMGTGIHYDKLFLRGGDGYCLTAWVPIGDISINGGGLCYLEKSVALGNEIEEDFTTRAAGFTTEQRLSAYNVNMMAGGMLAKSPDEFVSDHPASKSQKWLATSYEAGDVVFHHPYTIHASGRNEDAQGRIRLMNIAEDTTCDVMTLAPNANDVKMLEENAFVPAHSTRAFEYVDETPELAALYAAETTIGAEQTDAFPSHPTRQIEHGGIRSSERIWDEPRLSAITTPLSADLPSPQSQNQATQAQLSLEEACLIRYFVESLGLWFDLCDPERHFAVVVPQRARICAPLLDAILSASARHFSTLPQQRQLAITQQYGLKEGLAIGEESMLAYHSRSIAGLRAASQEPNAIMDENLLAAVVILRFYEELDSPFTDPPSDTAIRGLQVFLEAQASSAIQTCHGLRSSAFWVGFRQEFHMAISQRRSFRIPLSTVAHYLPTRTSPDHVWTNRLLIIGAHVIQYCFPPVHFPEQSPGQRSTLYEHLLNLRQSWAASAPSSFTSIYTTSASPSERLFFPQQWFLNDTHIVAMQSLGLIDLLLATHDPHVDRLRPRMSHRRALAVLDEEIRTTVREICGVAVANRQSPTAALTASLAVVLGAEAFREASQAEKDALLAVVRGIKAESYYFPGEGMEGVILGVWGKRDSFLSL</sequence>
<accession>A0A1L9X6G0</accession>
<dbReference type="Proteomes" id="UP000184546">
    <property type="component" value="Unassembled WGS sequence"/>
</dbReference>
<protein>
    <recommendedName>
        <fullName evidence="3">Phytanoyl-CoA dioxygenase</fullName>
    </recommendedName>
</protein>